<proteinExistence type="predicted"/>
<name>A0AAW0BMS2_9AGAR</name>
<dbReference type="AlphaFoldDB" id="A0AAW0BMS2"/>
<evidence type="ECO:0000313" key="3">
    <source>
        <dbReference type="Proteomes" id="UP001383192"/>
    </source>
</evidence>
<sequence length="348" mass="39277">MEPAFLASSDEPPAASGTPYQTTATTDSFQFDHDHRDYYSTTDQHAPINAKGNITGDDGLQYTPELVALHRYLWSLTDDQVTELVKQKSEFFEDEWKVVIRRLFVCVPGMKGYPNDISGCLVKSECLDPTPSEQLLTLQSTSPGNSVMTNQNSLIHWNTTLKTTVASESTHESSTPTFSPTIEPVTPLPQATPPPGPESVSMGATTYHLRSQNKSFTHISLSLAESMFVPISRPKSVRCEWNNECGYIFPYALPSDIEHHYTQKHPEALVTTGEVRCRWPNCKSNAKRLMEHIRKQHVDVWVKCLRCEVVLKRRDANAHLEVIKEENGHTACNWKRQQDIASAYYYTA</sequence>
<feature type="compositionally biased region" description="Polar residues" evidence="1">
    <location>
        <begin position="167"/>
        <end position="180"/>
    </location>
</feature>
<comment type="caution">
    <text evidence="2">The sequence shown here is derived from an EMBL/GenBank/DDBJ whole genome shotgun (WGS) entry which is preliminary data.</text>
</comment>
<evidence type="ECO:0000256" key="1">
    <source>
        <dbReference type="SAM" id="MobiDB-lite"/>
    </source>
</evidence>
<feature type="region of interest" description="Disordered" evidence="1">
    <location>
        <begin position="1"/>
        <end position="26"/>
    </location>
</feature>
<dbReference type="Proteomes" id="UP001383192">
    <property type="component" value="Unassembled WGS sequence"/>
</dbReference>
<feature type="region of interest" description="Disordered" evidence="1">
    <location>
        <begin position="167"/>
        <end position="200"/>
    </location>
</feature>
<dbReference type="EMBL" id="JAYKXP010000092">
    <property type="protein sequence ID" value="KAK7027975.1"/>
    <property type="molecule type" value="Genomic_DNA"/>
</dbReference>
<evidence type="ECO:0008006" key="4">
    <source>
        <dbReference type="Google" id="ProtNLM"/>
    </source>
</evidence>
<gene>
    <name evidence="2" type="ORF">VNI00_015061</name>
</gene>
<keyword evidence="3" id="KW-1185">Reference proteome</keyword>
<organism evidence="2 3">
    <name type="scientific">Paramarasmius palmivorus</name>
    <dbReference type="NCBI Taxonomy" id="297713"/>
    <lineage>
        <taxon>Eukaryota</taxon>
        <taxon>Fungi</taxon>
        <taxon>Dikarya</taxon>
        <taxon>Basidiomycota</taxon>
        <taxon>Agaricomycotina</taxon>
        <taxon>Agaricomycetes</taxon>
        <taxon>Agaricomycetidae</taxon>
        <taxon>Agaricales</taxon>
        <taxon>Marasmiineae</taxon>
        <taxon>Marasmiaceae</taxon>
        <taxon>Paramarasmius</taxon>
    </lineage>
</organism>
<evidence type="ECO:0000313" key="2">
    <source>
        <dbReference type="EMBL" id="KAK7027975.1"/>
    </source>
</evidence>
<protein>
    <recommendedName>
        <fullName evidence="4">C2H2-type domain-containing protein</fullName>
    </recommendedName>
</protein>
<accession>A0AAW0BMS2</accession>
<reference evidence="2 3" key="1">
    <citation type="submission" date="2024-01" db="EMBL/GenBank/DDBJ databases">
        <title>A draft genome for a cacao thread blight-causing isolate of Paramarasmius palmivorus.</title>
        <authorList>
            <person name="Baruah I.K."/>
            <person name="Bukari Y."/>
            <person name="Amoako-Attah I."/>
            <person name="Meinhardt L.W."/>
            <person name="Bailey B.A."/>
            <person name="Cohen S.P."/>
        </authorList>
    </citation>
    <scope>NUCLEOTIDE SEQUENCE [LARGE SCALE GENOMIC DNA]</scope>
    <source>
        <strain evidence="2 3">GH-12</strain>
    </source>
</reference>
<feature type="compositionally biased region" description="Pro residues" evidence="1">
    <location>
        <begin position="186"/>
        <end position="197"/>
    </location>
</feature>